<comment type="caution">
    <text evidence="2">The sequence shown here is derived from an EMBL/GenBank/DDBJ whole genome shotgun (WGS) entry which is preliminary data.</text>
</comment>
<keyword evidence="1" id="KW-0472">Membrane</keyword>
<dbReference type="PANTHER" id="PTHR34115">
    <property type="entry name" value="PROTEIN, PUTATIVE-RELATED"/>
    <property type="match status" value="1"/>
</dbReference>
<feature type="transmembrane region" description="Helical" evidence="1">
    <location>
        <begin position="203"/>
        <end position="225"/>
    </location>
</feature>
<dbReference type="EMBL" id="PKMF04000290">
    <property type="protein sequence ID" value="KAK7839114.1"/>
    <property type="molecule type" value="Genomic_DNA"/>
</dbReference>
<protein>
    <submittedName>
        <fullName evidence="2">Uncharacterized protein</fullName>
    </submittedName>
</protein>
<sequence length="236" mass="27076">MTPLLRKQLNPNQNYSYHSPLLHQLKCDCEVRDQIESFDFESCLRPIEQIEVRGIYFRQRLMREWAVVTKEKVGDFIFNPNATVNLAIRLKDSILNALDYLLNSDDALGFFKAFHVLLAFLVAFLTAFIGLHFQVLGISPLDTHFATILILIMTTIVYSIAHVEIKLPQNAEYLPIFKLICLVSGIVALELLVAIIICPFWLLMVNICPILIVLRLLVFTSKFWASHRLIHILPPS</sequence>
<organism evidence="2 3">
    <name type="scientific">Quercus suber</name>
    <name type="common">Cork oak</name>
    <dbReference type="NCBI Taxonomy" id="58331"/>
    <lineage>
        <taxon>Eukaryota</taxon>
        <taxon>Viridiplantae</taxon>
        <taxon>Streptophyta</taxon>
        <taxon>Embryophyta</taxon>
        <taxon>Tracheophyta</taxon>
        <taxon>Spermatophyta</taxon>
        <taxon>Magnoliopsida</taxon>
        <taxon>eudicotyledons</taxon>
        <taxon>Gunneridae</taxon>
        <taxon>Pentapetalae</taxon>
        <taxon>rosids</taxon>
        <taxon>fabids</taxon>
        <taxon>Fagales</taxon>
        <taxon>Fagaceae</taxon>
        <taxon>Quercus</taxon>
    </lineage>
</organism>
<gene>
    <name evidence="2" type="ORF">CFP56_018700</name>
</gene>
<dbReference type="InterPro" id="IPR053258">
    <property type="entry name" value="Ca-permeable_cation_channel"/>
</dbReference>
<name>A0AAW0KL44_QUESU</name>
<keyword evidence="1" id="KW-0812">Transmembrane</keyword>
<dbReference type="AlphaFoldDB" id="A0AAW0KL44"/>
<evidence type="ECO:0000256" key="1">
    <source>
        <dbReference type="SAM" id="Phobius"/>
    </source>
</evidence>
<dbReference type="Proteomes" id="UP000237347">
    <property type="component" value="Unassembled WGS sequence"/>
</dbReference>
<feature type="transmembrane region" description="Helical" evidence="1">
    <location>
        <begin position="145"/>
        <end position="163"/>
    </location>
</feature>
<dbReference type="PANTHER" id="PTHR34115:SF17">
    <property type="entry name" value="PROTEIN, PUTATIVE-RELATED"/>
    <property type="match status" value="1"/>
</dbReference>
<keyword evidence="1" id="KW-1133">Transmembrane helix</keyword>
<feature type="transmembrane region" description="Helical" evidence="1">
    <location>
        <begin position="113"/>
        <end position="133"/>
    </location>
</feature>
<accession>A0AAW0KL44</accession>
<feature type="transmembrane region" description="Helical" evidence="1">
    <location>
        <begin position="175"/>
        <end position="197"/>
    </location>
</feature>
<proteinExistence type="predicted"/>
<evidence type="ECO:0000313" key="2">
    <source>
        <dbReference type="EMBL" id="KAK7839114.1"/>
    </source>
</evidence>
<reference evidence="2 3" key="1">
    <citation type="journal article" date="2018" name="Sci. Data">
        <title>The draft genome sequence of cork oak.</title>
        <authorList>
            <person name="Ramos A.M."/>
            <person name="Usie A."/>
            <person name="Barbosa P."/>
            <person name="Barros P.M."/>
            <person name="Capote T."/>
            <person name="Chaves I."/>
            <person name="Simoes F."/>
            <person name="Abreu I."/>
            <person name="Carrasquinho I."/>
            <person name="Faro C."/>
            <person name="Guimaraes J.B."/>
            <person name="Mendonca D."/>
            <person name="Nobrega F."/>
            <person name="Rodrigues L."/>
            <person name="Saibo N.J.M."/>
            <person name="Varela M.C."/>
            <person name="Egas C."/>
            <person name="Matos J."/>
            <person name="Miguel C.M."/>
            <person name="Oliveira M.M."/>
            <person name="Ricardo C.P."/>
            <person name="Goncalves S."/>
        </authorList>
    </citation>
    <scope>NUCLEOTIDE SEQUENCE [LARGE SCALE GENOMIC DNA]</scope>
    <source>
        <strain evidence="3">cv. HL8</strain>
    </source>
</reference>
<keyword evidence="3" id="KW-1185">Reference proteome</keyword>
<evidence type="ECO:0000313" key="3">
    <source>
        <dbReference type="Proteomes" id="UP000237347"/>
    </source>
</evidence>